<dbReference type="Pfam" id="PF05975">
    <property type="entry name" value="EcsB"/>
    <property type="match status" value="1"/>
</dbReference>
<dbReference type="AlphaFoldDB" id="A0A4Q0VRA2"/>
<dbReference type="Proteomes" id="UP000290649">
    <property type="component" value="Unassembled WGS sequence"/>
</dbReference>
<keyword evidence="3" id="KW-1185">Reference proteome</keyword>
<dbReference type="PIRSF" id="PIRSF037259">
    <property type="entry name" value="EcsB_ABC"/>
    <property type="match status" value="1"/>
</dbReference>
<feature type="transmembrane region" description="Helical" evidence="1">
    <location>
        <begin position="52"/>
        <end position="71"/>
    </location>
</feature>
<feature type="transmembrane region" description="Helical" evidence="1">
    <location>
        <begin position="174"/>
        <end position="207"/>
    </location>
</feature>
<feature type="transmembrane region" description="Helical" evidence="1">
    <location>
        <begin position="351"/>
        <end position="375"/>
    </location>
</feature>
<comment type="caution">
    <text evidence="2">The sequence shown here is derived from an EMBL/GenBank/DDBJ whole genome shotgun (WGS) entry which is preliminary data.</text>
</comment>
<dbReference type="RefSeq" id="WP_129078749.1">
    <property type="nucleotide sequence ID" value="NZ_QOUX01000042.1"/>
</dbReference>
<name>A0A4Q0VRA2_9BACI</name>
<dbReference type="EMBL" id="QOUX01000042">
    <property type="protein sequence ID" value="RXI99893.1"/>
    <property type="molecule type" value="Genomic_DNA"/>
</dbReference>
<accession>A0A4Q0VRA2</accession>
<feature type="transmembrane region" description="Helical" evidence="1">
    <location>
        <begin position="311"/>
        <end position="330"/>
    </location>
</feature>
<organism evidence="2 3">
    <name type="scientific">Anaerobacillus alkaliphilus</name>
    <dbReference type="NCBI Taxonomy" id="1548597"/>
    <lineage>
        <taxon>Bacteria</taxon>
        <taxon>Bacillati</taxon>
        <taxon>Bacillota</taxon>
        <taxon>Bacilli</taxon>
        <taxon>Bacillales</taxon>
        <taxon>Bacillaceae</taxon>
        <taxon>Anaerobacillus</taxon>
    </lineage>
</organism>
<keyword evidence="1" id="KW-1133">Transmembrane helix</keyword>
<dbReference type="InterPro" id="IPR010288">
    <property type="entry name" value="EcsB_ABC"/>
</dbReference>
<feature type="transmembrane region" description="Helical" evidence="1">
    <location>
        <begin position="288"/>
        <end position="305"/>
    </location>
</feature>
<reference evidence="2 3" key="1">
    <citation type="journal article" date="2019" name="Int. J. Syst. Evol. Microbiol.">
        <title>Anaerobacillus alkaliphilus sp. nov., a novel alkaliphilic and moderately halophilic bacterium.</title>
        <authorList>
            <person name="Borsodi A.K."/>
            <person name="Aszalos J.M."/>
            <person name="Bihari P."/>
            <person name="Nagy I."/>
            <person name="Schumann P."/>
            <person name="Sproer C."/>
            <person name="Kovacs A.L."/>
            <person name="Boka K."/>
            <person name="Dobosy P."/>
            <person name="Ovari M."/>
            <person name="Szili-Kovacs T."/>
            <person name="Toth E."/>
        </authorList>
    </citation>
    <scope>NUCLEOTIDE SEQUENCE [LARGE SCALE GENOMIC DNA]</scope>
    <source>
        <strain evidence="2 3">B16-10</strain>
    </source>
</reference>
<feature type="transmembrane region" description="Helical" evidence="1">
    <location>
        <begin position="103"/>
        <end position="129"/>
    </location>
</feature>
<evidence type="ECO:0000313" key="2">
    <source>
        <dbReference type="EMBL" id="RXI99893.1"/>
    </source>
</evidence>
<dbReference type="GO" id="GO:0016020">
    <property type="term" value="C:membrane"/>
    <property type="evidence" value="ECO:0007669"/>
    <property type="project" value="InterPro"/>
</dbReference>
<keyword evidence="1" id="KW-0812">Transmembrane</keyword>
<evidence type="ECO:0000313" key="3">
    <source>
        <dbReference type="Proteomes" id="UP000290649"/>
    </source>
</evidence>
<gene>
    <name evidence="2" type="ORF">DS745_13520</name>
</gene>
<protein>
    <submittedName>
        <fullName evidence="2">ABC transporter permease</fullName>
    </submittedName>
</protein>
<dbReference type="OrthoDB" id="2447941at2"/>
<keyword evidence="1" id="KW-0472">Membrane</keyword>
<feature type="transmembrane region" description="Helical" evidence="1">
    <location>
        <begin position="381"/>
        <end position="399"/>
    </location>
</feature>
<proteinExistence type="predicted"/>
<evidence type="ECO:0000256" key="1">
    <source>
        <dbReference type="SAM" id="Phobius"/>
    </source>
</evidence>
<sequence length="408" mass="47741">MNSIQALWSNRVKEYWNMAIRYLRLIGNSGFLFAIYIGIIVGSYYYSELLKWLPEWFPATLFLALVTAVLLTKSPIRTFVKEGDLVFLSPIEGKLGSYFRSSFYYSLIIQAFVITLVMVLLTPLYRYFIVDDAKSLLFVLTILFVSKAWNLLAQWEEGRLLFTSGRFSHRVGRFMINIVLTYLMFVGASLYFLVAILIIKGLLLFVYYQHMKKQHSLKWEYLIETEERMVMSFYRIANMFTDVPKLSTKVKRRKLLSSIPNMLAFGQLSTFKYLYLKSFFRANDYFGVYLRLLLIGIVFVFYVQFDYGKVFIAILFLYMSALQLSTLINHHNLKMWTDLYPIDRELRTQSFTTIVFSLLSVKTVVFTLATIVATTSYLEPILVLLLGIFVSYAYSFIMLRKKVISNFT</sequence>
<feature type="transmembrane region" description="Helical" evidence="1">
    <location>
        <begin position="21"/>
        <end position="46"/>
    </location>
</feature>